<protein>
    <submittedName>
        <fullName evidence="2">Uncharacterized protein LOC116299701</fullName>
    </submittedName>
</protein>
<dbReference type="OrthoDB" id="5983459at2759"/>
<keyword evidence="1" id="KW-1185">Reference proteome</keyword>
<dbReference type="RefSeq" id="XP_031564278.1">
    <property type="nucleotide sequence ID" value="XM_031708418.1"/>
</dbReference>
<dbReference type="KEGG" id="aten:116299701"/>
<proteinExistence type="predicted"/>
<dbReference type="Proteomes" id="UP000515163">
    <property type="component" value="Unplaced"/>
</dbReference>
<organism evidence="1 2">
    <name type="scientific">Actinia tenebrosa</name>
    <name type="common">Australian red waratah sea anemone</name>
    <dbReference type="NCBI Taxonomy" id="6105"/>
    <lineage>
        <taxon>Eukaryota</taxon>
        <taxon>Metazoa</taxon>
        <taxon>Cnidaria</taxon>
        <taxon>Anthozoa</taxon>
        <taxon>Hexacorallia</taxon>
        <taxon>Actiniaria</taxon>
        <taxon>Actiniidae</taxon>
        <taxon>Actinia</taxon>
    </lineage>
</organism>
<dbReference type="AlphaFoldDB" id="A0A6P8I8A0"/>
<accession>A0A6P8I8A0</accession>
<gene>
    <name evidence="2" type="primary">LOC116299701</name>
</gene>
<reference evidence="2" key="1">
    <citation type="submission" date="2025-08" db="UniProtKB">
        <authorList>
            <consortium name="RefSeq"/>
        </authorList>
    </citation>
    <scope>IDENTIFICATION</scope>
    <source>
        <tissue evidence="2">Tentacle</tissue>
    </source>
</reference>
<sequence>MSCKDESFNPEVIDLGHLPEKPTGKIPQQYAIPEEIPAEAKSVLLYAFATTTDQCSFHRGFFQIFTKEGDITYAMYMNFATSTAATITSANVWLPITSDRTVYVNLYYPPDVSVAHKVKTPVPKGLQGMQAKLCGEDWSNLFITGWK</sequence>
<evidence type="ECO:0000313" key="2">
    <source>
        <dbReference type="RefSeq" id="XP_031564278.1"/>
    </source>
</evidence>
<dbReference type="InParanoid" id="A0A6P8I8A0"/>
<evidence type="ECO:0000313" key="1">
    <source>
        <dbReference type="Proteomes" id="UP000515163"/>
    </source>
</evidence>
<dbReference type="GeneID" id="116299701"/>
<name>A0A6P8I8A0_ACTTE</name>